<dbReference type="PANTHER" id="PTHR10799">
    <property type="entry name" value="SNF2/RAD54 HELICASE FAMILY"/>
    <property type="match status" value="1"/>
</dbReference>
<evidence type="ECO:0000256" key="1">
    <source>
        <dbReference type="ARBA" id="ARBA00004123"/>
    </source>
</evidence>
<dbReference type="InterPro" id="IPR049730">
    <property type="entry name" value="SNF2/RAD54-like_C"/>
</dbReference>
<dbReference type="InterPro" id="IPR029295">
    <property type="entry name" value="SnAC"/>
</dbReference>
<reference evidence="11 12" key="1">
    <citation type="journal article" date="2024" name="Plant J.">
        <title>Genome sequences and population genomics reveal climatic adaptation and genomic divergence between two closely related sweetgum species.</title>
        <authorList>
            <person name="Xu W.Q."/>
            <person name="Ren C.Q."/>
            <person name="Zhang X.Y."/>
            <person name="Comes H.P."/>
            <person name="Liu X.H."/>
            <person name="Li Y.G."/>
            <person name="Kettle C.J."/>
            <person name="Jalonen R."/>
            <person name="Gaisberger H."/>
            <person name="Ma Y.Z."/>
            <person name="Qiu Y.X."/>
        </authorList>
    </citation>
    <scope>NUCLEOTIDE SEQUENCE [LARGE SCALE GENOMIC DNA]</scope>
    <source>
        <strain evidence="11">Hangzhou</strain>
    </source>
</reference>
<feature type="compositionally biased region" description="Polar residues" evidence="7">
    <location>
        <begin position="1684"/>
        <end position="1698"/>
    </location>
</feature>
<feature type="region of interest" description="Disordered" evidence="7">
    <location>
        <begin position="195"/>
        <end position="220"/>
    </location>
</feature>
<evidence type="ECO:0000256" key="3">
    <source>
        <dbReference type="ARBA" id="ARBA00022801"/>
    </source>
</evidence>
<dbReference type="GO" id="GO:0004386">
    <property type="term" value="F:helicase activity"/>
    <property type="evidence" value="ECO:0007669"/>
    <property type="project" value="UniProtKB-KW"/>
</dbReference>
<feature type="compositionally biased region" description="Basic and acidic residues" evidence="7">
    <location>
        <begin position="2085"/>
        <end position="2096"/>
    </location>
</feature>
<dbReference type="GO" id="GO:0005524">
    <property type="term" value="F:ATP binding"/>
    <property type="evidence" value="ECO:0007669"/>
    <property type="project" value="UniProtKB-KW"/>
</dbReference>
<evidence type="ECO:0000259" key="9">
    <source>
        <dbReference type="PROSITE" id="PS51194"/>
    </source>
</evidence>
<evidence type="ECO:0000256" key="6">
    <source>
        <dbReference type="ARBA" id="ARBA00023242"/>
    </source>
</evidence>
<dbReference type="FunFam" id="3.40.50.300:FF:000871">
    <property type="entry name" value="Chromatin structure-remodeling complex protein SYD"/>
    <property type="match status" value="1"/>
</dbReference>
<evidence type="ECO:0000259" key="10">
    <source>
        <dbReference type="PROSITE" id="PS51204"/>
    </source>
</evidence>
<feature type="compositionally biased region" description="Polar residues" evidence="7">
    <location>
        <begin position="1637"/>
        <end position="1646"/>
    </location>
</feature>
<dbReference type="InterPro" id="IPR027417">
    <property type="entry name" value="P-loop_NTPase"/>
</dbReference>
<keyword evidence="2" id="KW-0547">Nucleotide-binding</keyword>
<feature type="compositionally biased region" description="Polar residues" evidence="7">
    <location>
        <begin position="1552"/>
        <end position="1576"/>
    </location>
</feature>
<evidence type="ECO:0000259" key="8">
    <source>
        <dbReference type="PROSITE" id="PS51192"/>
    </source>
</evidence>
<sequence>MVANANKNVQGGGSNMTEISMLRGAALRDTGKSPISQLPTSSVMPFKEQHLKQLRAQCLVFLAFRNGLLPKKLHLEIALGNIFPKEDGPRKELGDHKGKEQSLNEPSGVPDVTVSFGRGPIARETERNHQGSSSTGNILEDDSLSKEADNPKVEDKNGPPSDLSVFAEERKHFLPMRRKLEAETQTQEIAESQAFITTASQPDFSSPRGLSVSNRDDDMENGLPHVGRSNQASSAMGINNQMKPEIISWTGIGGHNDVSRGPLPASAVQHESVPERIDNAPSQSQSLGECNVQGNQHADSHLSTFSLREHWKPISGMGNERQPIMPVKDVSALQKHLSQDGCKKATVDETLKNGSPFTVVERSMEQEEVEKSISNDLPPSPKYTTSEKWIMDQQKRKLLLEQNWALKQRKTDQRIATCSNKLKETVSSSEDISAKTKSVIELKKLQLLKLQRRLRSDFLNDFFKPIAANMDRLKSMKKHRHGRRIKQLEKFEQKMKEERQKRIRERQKEFFSEIEVHKERLDDVFKSKRERWRNFNKYVKEFHKRKERIHRERIDRIQREKINLLKINDVEGYLRMVQDAKSDRVNKLLKETEKYLQKLGTKLQAAKALATRFELDMDENRSAGIVEKNETAVENDDESDQAKHYLESNEKYYLMAHSIKESIAEQPSSLLGGKLREYQMNGLRWLVSLYNNHLNGILADEMGLGKTVQVIALICYLMETKNDRGPFLVVVPSSVLPGWESEINFWAPSVNKIVYAGPPEERRRLFKERILQQKFNVLLTTYEYLMNKHDRPKLSKLQWHYIIIDEGHRIKNASCKLNADLKHYQSSHRLLLTGTPLQNNLEELWALLNFLLPNIFNSSEDFSQWFNKPFESNGDNSPDEALLSEEENLLIINRLHQVLRPFVLRRLKHKVENQLPEKIERLVRCEASAYQKLLMKRVEDNLGSLGSSKGRSVHNSVMELRNICNHPYLSQLHADEVDNMMPKHYLPSVVRLCGKLEMLDRLLPKLKATDHRVLFFSTMTRLLDVMEEYLHWKQYRYLRLDGHTSGSDRGALIEKFNQPDSPFFIFLLSIRAGGVGVNLQAADTVIIFDTDWNPQVDLQAQARAHRIGQKRDVLVLRLETVQTVEEQVRAAAEHKLGVANQSITAGFFDNNTSAEDRREYLESLLRECKKEEAAPVLDDDALNDLLARSESEIDIFESVDKQRREGEMETWKKLVGQGKDNSEPVPLPSSRLVTDDDLKPFYEAMKIYEVSKAGTGGISNSGVKRKGEYLGGLDSQQYGRGKRAREVRSYEEQWTEEEFEKMCQADSPDSPKPKEEVVETKLPTDASGSMVAMNNTDPTALPLPQPSVELLPPQPSVVPLPPQPSVVPLPPQPSVVPLPPQPSVVPLPPQPSVVPLPPQPSVEPLPLLSQEVTPPLKRGRGRPKRATPGVSPTAPLLPAPGTVKLEIGSQQGAVSSIPTAAGPHKLPGSAIVTGVSGTVHHVGVGTAPSTQSTTSFPSVTPGSQSAPPSTSVPMQVKGQSRRTQSGTETPRRRGKKQILVSPAIPDGLAGQDSKSGEQLQNKSGDSLGSQRGSVSSIPLAPGPDSFPGSTTMKEISGTVQHFGVAIAPISQPTTLFPSVIPASQANPPCPSVPMQVRGTSQKTQSGVGAPRRRGKKQVPVLPAVPEGLAGLDPTSKEQSHNKSGDSSGSQKGTVSSLPTAHAPNSFPGPASVQGIGGTLHNSTVEIVHSSQSTPPSLSVAPGSHSSSPCPPVSMQVKGRNQKTQSGVEAPRRRGRKPGSVSAAVPDRTAVQDPKSNKQPQNKSLGNRAIAMRSKRQNDAQKLTNVIQERVGKVHAPDSLADQDPKLTEQKDCSAQNKQPPSSSTTHEAGPPLKSKDEILPTATVAFQTSAVPALGLIKTADVNDVAPVKEVLSEACSSKAKTAESFGIEVGDAPNVIVSSHSLVEVTNDQSSGDKSFSTMSTLETAPPGFDLPIGKYGNQSGKEGDPEVQELKDPVLDEVLVLKPKVCEPESKITAGSVINMADSRQLVEEDSMIRSNVENICAVPPGFKTSETYSSETRTSESCGSKGGDAPSLPLSGQSMLKEINDQSLEDRTDSTMSSLETAAPGFDLPIHKHENDSGEESEAKAQGDKDPIQEETLLSKPMVCEPESKITISSVENVADSGHLIEENSIKQGNMEVICTVSPGFRTSETCSSETKMGESFRSEYGDAPTVPKSSQSIIEVKDHCADDKTNATSSILETAGPDFNLPIDKHANQSGEHGPKELEDRDPVLDKALVLRPNIYKSENQSPAGSVVNMADSRQTIEENSIMDSNMEVVRTVSPRFTASEACPSEPNVGKSFGTEGGDAPSLPVSSQSLVEVTNNNLEDSTMSTLETSAQGLDLPIDKPENQSGEEGDAKAGEVKDPVLEEILVSRQTIEENSIMDSNMEVVHTVSPRFIASEACPSEPSIGKSFGTEGGDAPSLPVSSQSLVEVTNNNLEDSTMSTLETSAQGLDLPIDKPENQSGEEGDAKAGEVKDPVLEEILVSRQTIEENSIMDSDMEVVRTVSPRFTASEACPSEPNIGKSFGTEGGDAPSLPVSSQSLVEVTNNNLEDSTLSTLETSAQGLDLPIDKPENQSGEEGDAKAGEVKDPVLEEILVSKLKDVEPESKITTLNVENTADSGQINEENSNTMENICAVPPGFKTSETCSSETNIGKSFGAEGGDAPSLPVSSQSLVDMANNNLEDSTVSTLETSAQGLDLPIDKPENQSGEEGDAKAHEVKDPVLDEILVSKLKDVEPESKITTLNVENIADSGQINEENSNTMNICAVPPGFKTSETCSSETNIGKSFETEGGDAPSLPVSSQSLVDMANNNLEDLTVSTLETSAQGFDLPIDKPENQSGEEGDAKAQEVKDPVLDEILVSKLKDVEPESKITTLNVENTADSGQINEENSNTMENICAVPPGFKTSETCSSETKINDCLGSAGEDALSLPISYQSVVEEIDDQSSGGKTCSAMSTLETAAPDFDLPINEYENQSGEKGDAKAVEVKDPVLDGALVSKPTVCGPENKITAGSGEEVDAKAVEVKDPVQDEALVSKPTVCEPESNITAGSVENLADSRQLIGEDSTAGSNIEVICPVRLDGHRKDVPCEKQLSPDNASTGFCAGVSSIQAGSPSASKGAVESPGMSENNSGNVAEPLVKESPKSSALKVRSIEGTEIFVKGDDVGDVSGHPVPVDPDHSLDVVFRPEDKPGMPTGESTECSSEAISESPGVTPVVAASDYGIATLHDDPSDKGNLEAPCSGSEDKRDPVLESVHSITPESCNAEPVPKEHEVQLSTGVESTEGDCDEACNMEVDPVESTL</sequence>
<feature type="compositionally biased region" description="Polar residues" evidence="7">
    <location>
        <begin position="2578"/>
        <end position="2605"/>
    </location>
</feature>
<feature type="domain" description="Helicase ATP-binding" evidence="8">
    <location>
        <begin position="687"/>
        <end position="854"/>
    </location>
</feature>
<dbReference type="InterPro" id="IPR014012">
    <property type="entry name" value="HSA_dom"/>
</dbReference>
<feature type="region of interest" description="Disordered" evidence="7">
    <location>
        <begin position="3315"/>
        <end position="3341"/>
    </location>
</feature>
<dbReference type="InterPro" id="IPR014001">
    <property type="entry name" value="Helicase_ATP-bd"/>
</dbReference>
<dbReference type="PROSITE" id="PS51204">
    <property type="entry name" value="HSA"/>
    <property type="match status" value="1"/>
</dbReference>
<feature type="region of interest" description="Disordered" evidence="7">
    <location>
        <begin position="2490"/>
        <end position="2518"/>
    </location>
</feature>
<keyword evidence="12" id="KW-1185">Reference proteome</keyword>
<evidence type="ECO:0000256" key="2">
    <source>
        <dbReference type="ARBA" id="ARBA00022741"/>
    </source>
</evidence>
<keyword evidence="6" id="KW-0539">Nucleus</keyword>
<accession>A0AAP0S1J1</accession>
<feature type="compositionally biased region" description="Polar residues" evidence="7">
    <location>
        <begin position="1852"/>
        <end position="1866"/>
    </location>
</feature>
<feature type="region of interest" description="Disordered" evidence="7">
    <location>
        <begin position="2869"/>
        <end position="2892"/>
    </location>
</feature>
<feature type="compositionally biased region" description="Low complexity" evidence="7">
    <location>
        <begin position="1404"/>
        <end position="1416"/>
    </location>
</feature>
<dbReference type="SMART" id="SM01314">
    <property type="entry name" value="SnAC"/>
    <property type="match status" value="1"/>
</dbReference>
<dbReference type="Gene3D" id="3.40.50.10810">
    <property type="entry name" value="Tandem AAA-ATPase domain"/>
    <property type="match status" value="1"/>
</dbReference>
<dbReference type="InterPro" id="IPR001650">
    <property type="entry name" value="Helicase_C-like"/>
</dbReference>
<feature type="region of interest" description="Disordered" evidence="7">
    <location>
        <begin position="2734"/>
        <end position="2761"/>
    </location>
</feature>
<feature type="compositionally biased region" description="Low complexity" evidence="7">
    <location>
        <begin position="2051"/>
        <end position="2064"/>
    </location>
</feature>
<dbReference type="Proteomes" id="UP001415857">
    <property type="component" value="Unassembled WGS sequence"/>
</dbReference>
<dbReference type="PROSITE" id="PS51192">
    <property type="entry name" value="HELICASE_ATP_BIND_1"/>
    <property type="match status" value="1"/>
</dbReference>
<feature type="region of interest" description="Disordered" evidence="7">
    <location>
        <begin position="2328"/>
        <end position="2353"/>
    </location>
</feature>
<feature type="compositionally biased region" description="Basic and acidic residues" evidence="7">
    <location>
        <begin position="2622"/>
        <end position="2631"/>
    </location>
</feature>
<feature type="region of interest" description="Disordered" evidence="7">
    <location>
        <begin position="2250"/>
        <end position="2270"/>
    </location>
</feature>
<feature type="compositionally biased region" description="Basic and acidic residues" evidence="7">
    <location>
        <begin position="1674"/>
        <end position="1683"/>
    </location>
</feature>
<feature type="compositionally biased region" description="Basic and acidic residues" evidence="7">
    <location>
        <begin position="143"/>
        <end position="157"/>
    </location>
</feature>
<dbReference type="CDD" id="cd18793">
    <property type="entry name" value="SF2_C_SNF"/>
    <property type="match status" value="1"/>
</dbReference>
<dbReference type="InterPro" id="IPR000330">
    <property type="entry name" value="SNF2_N"/>
</dbReference>
<dbReference type="GO" id="GO:0005634">
    <property type="term" value="C:nucleus"/>
    <property type="evidence" value="ECO:0007669"/>
    <property type="project" value="UniProtKB-SubCell"/>
</dbReference>
<evidence type="ECO:0000313" key="12">
    <source>
        <dbReference type="Proteomes" id="UP001415857"/>
    </source>
</evidence>
<evidence type="ECO:0008006" key="13">
    <source>
        <dbReference type="Google" id="ProtNLM"/>
    </source>
</evidence>
<feature type="region of interest" description="Disordered" evidence="7">
    <location>
        <begin position="3153"/>
        <end position="3186"/>
    </location>
</feature>
<protein>
    <recommendedName>
        <fullName evidence="13">Chromatin structure-remodeling complex protein SYD-like</fullName>
    </recommendedName>
</protein>
<comment type="caution">
    <text evidence="11">The sequence shown here is derived from an EMBL/GenBank/DDBJ whole genome shotgun (WGS) entry which is preliminary data.</text>
</comment>
<feature type="compositionally biased region" description="Polar residues" evidence="7">
    <location>
        <begin position="195"/>
        <end position="204"/>
    </location>
</feature>
<feature type="compositionally biased region" description="Basic and acidic residues" evidence="7">
    <location>
        <begin position="84"/>
        <end position="102"/>
    </location>
</feature>
<keyword evidence="4" id="KW-0347">Helicase</keyword>
<proteinExistence type="predicted"/>
<dbReference type="InterPro" id="IPR038718">
    <property type="entry name" value="SNF2-like_sf"/>
</dbReference>
<gene>
    <name evidence="11" type="ORF">L1049_016535</name>
</gene>
<dbReference type="SMART" id="SM00490">
    <property type="entry name" value="HELICc"/>
    <property type="match status" value="1"/>
</dbReference>
<evidence type="ECO:0000256" key="5">
    <source>
        <dbReference type="ARBA" id="ARBA00022840"/>
    </source>
</evidence>
<feature type="region of interest" description="Disordered" evidence="7">
    <location>
        <begin position="1626"/>
        <end position="1876"/>
    </location>
</feature>
<feature type="region of interest" description="Disordered" evidence="7">
    <location>
        <begin position="2377"/>
        <end position="2403"/>
    </location>
</feature>
<feature type="region of interest" description="Disordered" evidence="7">
    <location>
        <begin position="84"/>
        <end position="164"/>
    </location>
</feature>
<organism evidence="11 12">
    <name type="scientific">Liquidambar formosana</name>
    <name type="common">Formosan gum</name>
    <dbReference type="NCBI Taxonomy" id="63359"/>
    <lineage>
        <taxon>Eukaryota</taxon>
        <taxon>Viridiplantae</taxon>
        <taxon>Streptophyta</taxon>
        <taxon>Embryophyta</taxon>
        <taxon>Tracheophyta</taxon>
        <taxon>Spermatophyta</taxon>
        <taxon>Magnoliopsida</taxon>
        <taxon>eudicotyledons</taxon>
        <taxon>Gunneridae</taxon>
        <taxon>Pentapetalae</taxon>
        <taxon>Saxifragales</taxon>
        <taxon>Altingiaceae</taxon>
        <taxon>Liquidambar</taxon>
    </lineage>
</organism>
<keyword evidence="5" id="KW-0067">ATP-binding</keyword>
<dbReference type="Pfam" id="PF14619">
    <property type="entry name" value="SnAC"/>
    <property type="match status" value="1"/>
</dbReference>
<keyword evidence="3" id="KW-0378">Hydrolase</keyword>
<feature type="compositionally biased region" description="Basic and acidic residues" evidence="7">
    <location>
        <begin position="1842"/>
        <end position="1851"/>
    </location>
</feature>
<dbReference type="Pfam" id="PF00176">
    <property type="entry name" value="SNF2-rel_dom"/>
    <property type="match status" value="1"/>
</dbReference>
<feature type="region of interest" description="Disordered" evidence="7">
    <location>
        <begin position="2687"/>
        <end position="2712"/>
    </location>
</feature>
<feature type="domain" description="Helicase C-terminal" evidence="9">
    <location>
        <begin position="998"/>
        <end position="1144"/>
    </location>
</feature>
<dbReference type="EMBL" id="JBBPBK010000003">
    <property type="protein sequence ID" value="KAK9288088.1"/>
    <property type="molecule type" value="Genomic_DNA"/>
</dbReference>
<dbReference type="GO" id="GO:0042393">
    <property type="term" value="F:histone binding"/>
    <property type="evidence" value="ECO:0007669"/>
    <property type="project" value="InterPro"/>
</dbReference>
<evidence type="ECO:0000256" key="4">
    <source>
        <dbReference type="ARBA" id="ARBA00022806"/>
    </source>
</evidence>
<dbReference type="PROSITE" id="PS51194">
    <property type="entry name" value="HELICASE_CTER"/>
    <property type="match status" value="1"/>
</dbReference>
<feature type="domain" description="HSA" evidence="10">
    <location>
        <begin position="493"/>
        <end position="567"/>
    </location>
</feature>
<dbReference type="SUPFAM" id="SSF52540">
    <property type="entry name" value="P-loop containing nucleoside triphosphate hydrolases"/>
    <property type="match status" value="2"/>
</dbReference>
<feature type="compositionally biased region" description="Polar residues" evidence="7">
    <location>
        <begin position="1719"/>
        <end position="1736"/>
    </location>
</feature>
<dbReference type="SMART" id="SM00487">
    <property type="entry name" value="DEXDc"/>
    <property type="match status" value="1"/>
</dbReference>
<name>A0AAP0S1J1_LIQFO</name>
<dbReference type="Pfam" id="PF00271">
    <property type="entry name" value="Helicase_C"/>
    <property type="match status" value="1"/>
</dbReference>
<dbReference type="Gene3D" id="3.40.50.300">
    <property type="entry name" value="P-loop containing nucleotide triphosphate hydrolases"/>
    <property type="match status" value="1"/>
</dbReference>
<feature type="compositionally biased region" description="Basic and acidic residues" evidence="7">
    <location>
        <begin position="2112"/>
        <end position="2133"/>
    </location>
</feature>
<evidence type="ECO:0000313" key="11">
    <source>
        <dbReference type="EMBL" id="KAK9288088.1"/>
    </source>
</evidence>
<comment type="subcellular location">
    <subcellularLocation>
        <location evidence="1">Nucleus</location>
    </subcellularLocation>
</comment>
<feature type="region of interest" description="Disordered" evidence="7">
    <location>
        <begin position="3267"/>
        <end position="3288"/>
    </location>
</feature>
<feature type="compositionally biased region" description="Polar residues" evidence="7">
    <location>
        <begin position="2687"/>
        <end position="2696"/>
    </location>
</feature>
<feature type="region of interest" description="Disordered" evidence="7">
    <location>
        <begin position="2552"/>
        <end position="2631"/>
    </location>
</feature>
<dbReference type="GO" id="GO:0016787">
    <property type="term" value="F:hydrolase activity"/>
    <property type="evidence" value="ECO:0007669"/>
    <property type="project" value="UniProtKB-KW"/>
</dbReference>
<dbReference type="FunFam" id="3.40.50.10810:FF:000016">
    <property type="entry name" value="Chromatin structure-remodeling complex protein SYD"/>
    <property type="match status" value="1"/>
</dbReference>
<evidence type="ECO:0000256" key="7">
    <source>
        <dbReference type="SAM" id="MobiDB-lite"/>
    </source>
</evidence>
<feature type="region of interest" description="Disordered" evidence="7">
    <location>
        <begin position="2046"/>
        <end position="2133"/>
    </location>
</feature>
<dbReference type="CDD" id="cd17996">
    <property type="entry name" value="DEXHc_SMARCA2_SMARCA4"/>
    <property type="match status" value="1"/>
</dbReference>
<feature type="region of interest" description="Disordered" evidence="7">
    <location>
        <begin position="1395"/>
        <end position="1441"/>
    </location>
</feature>
<feature type="compositionally biased region" description="Basic and acidic residues" evidence="7">
    <location>
        <begin position="2251"/>
        <end position="2270"/>
    </location>
</feature>
<feature type="compositionally biased region" description="Basic and acidic residues" evidence="7">
    <location>
        <begin position="2509"/>
        <end position="2518"/>
    </location>
</feature>
<feature type="compositionally biased region" description="Polar residues" evidence="7">
    <location>
        <begin position="1487"/>
        <end position="1528"/>
    </location>
</feature>
<feature type="region of interest" description="Disordered" evidence="7">
    <location>
        <begin position="1482"/>
        <end position="1592"/>
    </location>
</feature>